<keyword evidence="1" id="KW-0479">Metal-binding</keyword>
<keyword evidence="6" id="KW-1185">Reference proteome</keyword>
<feature type="region of interest" description="Disordered" evidence="3">
    <location>
        <begin position="297"/>
        <end position="337"/>
    </location>
</feature>
<evidence type="ECO:0000256" key="2">
    <source>
        <dbReference type="SAM" id="Coils"/>
    </source>
</evidence>
<keyword evidence="2" id="KW-0175">Coiled coil</keyword>
<dbReference type="InterPro" id="IPR001878">
    <property type="entry name" value="Znf_CCHC"/>
</dbReference>
<dbReference type="Pfam" id="PF14893">
    <property type="entry name" value="PNMA"/>
    <property type="match status" value="1"/>
</dbReference>
<dbReference type="Proteomes" id="UP001519460">
    <property type="component" value="Unassembled WGS sequence"/>
</dbReference>
<dbReference type="SMART" id="SM00343">
    <property type="entry name" value="ZnF_C2HC"/>
    <property type="match status" value="1"/>
</dbReference>
<keyword evidence="1" id="KW-0862">Zinc</keyword>
<evidence type="ECO:0000256" key="3">
    <source>
        <dbReference type="SAM" id="MobiDB-lite"/>
    </source>
</evidence>
<sequence length="337" mass="39112">MSDNENEKVDVKSVEDLRRTVAQLQVQLETDRKRLASSQRTENSTVFLSDQRRIARFTDRPQEPGDVSLQDWLDDIRAAITFRGMRDNDHAAFILEHLGGKARREIIGRGGAKLSGEQIFSILEHVFGDGASIARIQSQFYSYRQGEEDLLTCSHNLATLADKIEAVEKDTAFSKRKNDIMKERLAEAVRDRDLRRELRRLNTEIPSLSFFDLRDRAMQWFGSPDNATCVSRIEEKQTQSELWDLLKRQSEQIEQQQLQIQQLTAKLQTLSRDRPTVETRRCYNCNASGHLRRHCPQRQTYNQGGRGQVRETNAHRQHQPQGYRQSQQDLNTRHPPL</sequence>
<evidence type="ECO:0000259" key="4">
    <source>
        <dbReference type="PROSITE" id="PS50158"/>
    </source>
</evidence>
<comment type="caution">
    <text evidence="5">The sequence shown here is derived from an EMBL/GenBank/DDBJ whole genome shotgun (WGS) entry which is preliminary data.</text>
</comment>
<feature type="domain" description="CCHC-type" evidence="4">
    <location>
        <begin position="280"/>
        <end position="297"/>
    </location>
</feature>
<dbReference type="InterPro" id="IPR036875">
    <property type="entry name" value="Znf_CCHC_sf"/>
</dbReference>
<dbReference type="SUPFAM" id="SSF57756">
    <property type="entry name" value="Retrovirus zinc finger-like domains"/>
    <property type="match status" value="1"/>
</dbReference>
<dbReference type="GO" id="GO:0008270">
    <property type="term" value="F:zinc ion binding"/>
    <property type="evidence" value="ECO:0007669"/>
    <property type="project" value="UniProtKB-KW"/>
</dbReference>
<dbReference type="PROSITE" id="PS50158">
    <property type="entry name" value="ZF_CCHC"/>
    <property type="match status" value="1"/>
</dbReference>
<dbReference type="AlphaFoldDB" id="A0ABD0LL49"/>
<dbReference type="EMBL" id="JACVVK020000039">
    <property type="protein sequence ID" value="KAK7500062.1"/>
    <property type="molecule type" value="Genomic_DNA"/>
</dbReference>
<dbReference type="InterPro" id="IPR048270">
    <property type="entry name" value="PNMA_C"/>
</dbReference>
<evidence type="ECO:0000313" key="5">
    <source>
        <dbReference type="EMBL" id="KAK7500062.1"/>
    </source>
</evidence>
<gene>
    <name evidence="5" type="ORF">BaRGS_00008609</name>
</gene>
<dbReference type="PANTHER" id="PTHR19963">
    <property type="entry name" value="CCHC-TYPE DOMAIN-CONTAINING PROTEIN"/>
    <property type="match status" value="1"/>
</dbReference>
<feature type="coiled-coil region" evidence="2">
    <location>
        <begin position="246"/>
        <end position="273"/>
    </location>
</feature>
<dbReference type="Gene3D" id="4.10.60.10">
    <property type="entry name" value="Zinc finger, CCHC-type"/>
    <property type="match status" value="1"/>
</dbReference>
<accession>A0ABD0LL49</accession>
<protein>
    <recommendedName>
        <fullName evidence="4">CCHC-type domain-containing protein</fullName>
    </recommendedName>
</protein>
<reference evidence="5 6" key="1">
    <citation type="journal article" date="2023" name="Sci. Data">
        <title>Genome assembly of the Korean intertidal mud-creeper Batillaria attramentaria.</title>
        <authorList>
            <person name="Patra A.K."/>
            <person name="Ho P.T."/>
            <person name="Jun S."/>
            <person name="Lee S.J."/>
            <person name="Kim Y."/>
            <person name="Won Y.J."/>
        </authorList>
    </citation>
    <scope>NUCLEOTIDE SEQUENCE [LARGE SCALE GENOMIC DNA]</scope>
    <source>
        <strain evidence="5">Wonlab-2016</strain>
    </source>
</reference>
<keyword evidence="1" id="KW-0863">Zinc-finger</keyword>
<organism evidence="5 6">
    <name type="scientific">Batillaria attramentaria</name>
    <dbReference type="NCBI Taxonomy" id="370345"/>
    <lineage>
        <taxon>Eukaryota</taxon>
        <taxon>Metazoa</taxon>
        <taxon>Spiralia</taxon>
        <taxon>Lophotrochozoa</taxon>
        <taxon>Mollusca</taxon>
        <taxon>Gastropoda</taxon>
        <taxon>Caenogastropoda</taxon>
        <taxon>Sorbeoconcha</taxon>
        <taxon>Cerithioidea</taxon>
        <taxon>Batillariidae</taxon>
        <taxon>Batillaria</taxon>
    </lineage>
</organism>
<feature type="compositionally biased region" description="Polar residues" evidence="3">
    <location>
        <begin position="319"/>
        <end position="330"/>
    </location>
</feature>
<dbReference type="PANTHER" id="PTHR19963:SF30">
    <property type="entry name" value="ENDONUCLEASE_EXONUCLEASE_PHOSPHATASE DOMAIN-CONTAINING PROTEIN"/>
    <property type="match status" value="1"/>
</dbReference>
<proteinExistence type="predicted"/>
<name>A0ABD0LL49_9CAEN</name>
<evidence type="ECO:0000313" key="6">
    <source>
        <dbReference type="Proteomes" id="UP001519460"/>
    </source>
</evidence>
<evidence type="ECO:0000256" key="1">
    <source>
        <dbReference type="PROSITE-ProRule" id="PRU00047"/>
    </source>
</evidence>